<organism evidence="2 3">
    <name type="scientific">Natrinema versiforme</name>
    <dbReference type="NCBI Taxonomy" id="88724"/>
    <lineage>
        <taxon>Archaea</taxon>
        <taxon>Methanobacteriati</taxon>
        <taxon>Methanobacteriota</taxon>
        <taxon>Stenosarchaea group</taxon>
        <taxon>Halobacteria</taxon>
        <taxon>Halobacteriales</taxon>
        <taxon>Natrialbaceae</taxon>
        <taxon>Natrinema</taxon>
    </lineage>
</organism>
<evidence type="ECO:0000313" key="2">
    <source>
        <dbReference type="EMBL" id="QCS42651.1"/>
    </source>
</evidence>
<name>A0A4P8WL61_9EURY</name>
<dbReference type="AlphaFoldDB" id="A0A4P8WL61"/>
<sequence>MTARLLATILFVARSTAIDLAYELRRDLERGVFDQQTLAVIGVFLIVAIVAVTHRAWGLSVTAGSVGGLMTYTVARADRRWRDDRRTDL</sequence>
<proteinExistence type="predicted"/>
<dbReference type="GeneID" id="40265583"/>
<keyword evidence="1" id="KW-1133">Transmembrane helix</keyword>
<dbReference type="KEGG" id="nvr:FEJ81_09880"/>
<evidence type="ECO:0000256" key="1">
    <source>
        <dbReference type="SAM" id="Phobius"/>
    </source>
</evidence>
<keyword evidence="1" id="KW-0812">Transmembrane</keyword>
<dbReference type="RefSeq" id="WP_138245134.1">
    <property type="nucleotide sequence ID" value="NZ_CP040330.1"/>
</dbReference>
<evidence type="ECO:0008006" key="4">
    <source>
        <dbReference type="Google" id="ProtNLM"/>
    </source>
</evidence>
<gene>
    <name evidence="2" type="ORF">FEJ81_09880</name>
</gene>
<dbReference type="EMBL" id="CP040330">
    <property type="protein sequence ID" value="QCS42651.1"/>
    <property type="molecule type" value="Genomic_DNA"/>
</dbReference>
<dbReference type="Proteomes" id="UP000302218">
    <property type="component" value="Chromosome"/>
</dbReference>
<evidence type="ECO:0000313" key="3">
    <source>
        <dbReference type="Proteomes" id="UP000302218"/>
    </source>
</evidence>
<accession>A0A4P8WL61</accession>
<protein>
    <recommendedName>
        <fullName evidence="4">MgtC/SapB family protein</fullName>
    </recommendedName>
</protein>
<feature type="transmembrane region" description="Helical" evidence="1">
    <location>
        <begin position="33"/>
        <end position="52"/>
    </location>
</feature>
<dbReference type="OrthoDB" id="200553at2157"/>
<reference evidence="3" key="1">
    <citation type="submission" date="2019-05" db="EMBL/GenBank/DDBJ databases">
        <title>Genome sequence and methylation pattern of the halophilic Archaeon Natrinema versiforme BOL5-4.</title>
        <authorList>
            <person name="DasSarma P."/>
            <person name="Anton B.P."/>
            <person name="DasSarma S.L."/>
            <person name="Martinez F.L."/>
            <person name="Guzman D."/>
            <person name="Roberts R.J."/>
            <person name="DasSarma S."/>
        </authorList>
    </citation>
    <scope>NUCLEOTIDE SEQUENCE [LARGE SCALE GENOMIC DNA]</scope>
    <source>
        <strain evidence="3">BOL5-4</strain>
    </source>
</reference>
<keyword evidence="1" id="KW-0472">Membrane</keyword>